<proteinExistence type="predicted"/>
<name>A0AA45WLN5_9AQUI</name>
<dbReference type="AlphaFoldDB" id="A0AA45WLN5"/>
<evidence type="ECO:0000313" key="1">
    <source>
        <dbReference type="EMBL" id="SMP11966.1"/>
    </source>
</evidence>
<dbReference type="InterPro" id="IPR053810">
    <property type="entry name" value="DUF6952"/>
</dbReference>
<gene>
    <name evidence="1" type="ORF">SAMN06264868_10923</name>
</gene>
<protein>
    <submittedName>
        <fullName evidence="1">Uncharacterized protein</fullName>
    </submittedName>
</protein>
<evidence type="ECO:0000313" key="2">
    <source>
        <dbReference type="Proteomes" id="UP001157947"/>
    </source>
</evidence>
<reference evidence="1" key="1">
    <citation type="submission" date="2017-05" db="EMBL/GenBank/DDBJ databases">
        <authorList>
            <person name="Varghese N."/>
            <person name="Submissions S."/>
        </authorList>
    </citation>
    <scope>NUCLEOTIDE SEQUENCE</scope>
    <source>
        <strain evidence="1">DSM 18763</strain>
    </source>
</reference>
<dbReference type="Pfam" id="PF22264">
    <property type="entry name" value="DUF6952"/>
    <property type="match status" value="1"/>
</dbReference>
<accession>A0AA45WLN5</accession>
<dbReference type="Proteomes" id="UP001157947">
    <property type="component" value="Unassembled WGS sequence"/>
</dbReference>
<dbReference type="EMBL" id="FXTX01000009">
    <property type="protein sequence ID" value="SMP11966.1"/>
    <property type="molecule type" value="Genomic_DNA"/>
</dbReference>
<keyword evidence="2" id="KW-1185">Reference proteome</keyword>
<sequence>MNINEIKELARKFTPEQLENCITMAIEQKEGHIQVCDGQVSGEVLEVINTLAKAQTVRELMEQGMSEIEAIRELARRIRLAQGGKL</sequence>
<dbReference type="RefSeq" id="WP_265134425.1">
    <property type="nucleotide sequence ID" value="NZ_FXTX01000009.1"/>
</dbReference>
<organism evidence="1 2">
    <name type="scientific">Venenivibrio stagnispumantis</name>
    <dbReference type="NCBI Taxonomy" id="407998"/>
    <lineage>
        <taxon>Bacteria</taxon>
        <taxon>Pseudomonadati</taxon>
        <taxon>Aquificota</taxon>
        <taxon>Aquificia</taxon>
        <taxon>Aquificales</taxon>
        <taxon>Hydrogenothermaceae</taxon>
        <taxon>Venenivibrio</taxon>
    </lineage>
</organism>
<comment type="caution">
    <text evidence="1">The sequence shown here is derived from an EMBL/GenBank/DDBJ whole genome shotgun (WGS) entry which is preliminary data.</text>
</comment>